<organism evidence="1 2">
    <name type="scientific">Amycolatopsis bullii</name>
    <dbReference type="NCBI Taxonomy" id="941987"/>
    <lineage>
        <taxon>Bacteria</taxon>
        <taxon>Bacillati</taxon>
        <taxon>Actinomycetota</taxon>
        <taxon>Actinomycetes</taxon>
        <taxon>Pseudonocardiales</taxon>
        <taxon>Pseudonocardiaceae</taxon>
        <taxon>Amycolatopsis</taxon>
    </lineage>
</organism>
<reference evidence="2" key="1">
    <citation type="journal article" date="2019" name="Int. J. Syst. Evol. Microbiol.">
        <title>The Global Catalogue of Microorganisms (GCM) 10K type strain sequencing project: providing services to taxonomists for standard genome sequencing and annotation.</title>
        <authorList>
            <consortium name="The Broad Institute Genomics Platform"/>
            <consortium name="The Broad Institute Genome Sequencing Center for Infectious Disease"/>
            <person name="Wu L."/>
            <person name="Ma J."/>
        </authorList>
    </citation>
    <scope>NUCLEOTIDE SEQUENCE [LARGE SCALE GENOMIC DNA]</scope>
    <source>
        <strain evidence="2">CGMCC 4.7680</strain>
    </source>
</reference>
<dbReference type="EMBL" id="BNAW01000030">
    <property type="protein sequence ID" value="GHG30127.1"/>
    <property type="molecule type" value="Genomic_DNA"/>
</dbReference>
<evidence type="ECO:0000313" key="1">
    <source>
        <dbReference type="EMBL" id="GHG30127.1"/>
    </source>
</evidence>
<sequence>MDRGTQYGVKISTKIPQQLAYYGWPEGQDVFPLVVLFTRTERRACYLEQVIAPFRDQRRLFRIGRLDQPASNLIN</sequence>
<keyword evidence="2" id="KW-1185">Reference proteome</keyword>
<proteinExistence type="predicted"/>
<protein>
    <recommendedName>
        <fullName evidence="3">DUF4365 domain-containing protein</fullName>
    </recommendedName>
</protein>
<gene>
    <name evidence="1" type="ORF">GCM10017567_57480</name>
</gene>
<name>A0ABQ3KNW3_9PSEU</name>
<evidence type="ECO:0000313" key="2">
    <source>
        <dbReference type="Proteomes" id="UP000649955"/>
    </source>
</evidence>
<comment type="caution">
    <text evidence="1">The sequence shown here is derived from an EMBL/GenBank/DDBJ whole genome shotgun (WGS) entry which is preliminary data.</text>
</comment>
<dbReference type="RefSeq" id="WP_191314429.1">
    <property type="nucleotide sequence ID" value="NZ_BNAW01000030.1"/>
</dbReference>
<dbReference type="Proteomes" id="UP000649955">
    <property type="component" value="Unassembled WGS sequence"/>
</dbReference>
<accession>A0ABQ3KNW3</accession>
<evidence type="ECO:0008006" key="3">
    <source>
        <dbReference type="Google" id="ProtNLM"/>
    </source>
</evidence>